<reference evidence="1" key="2">
    <citation type="submission" date="2017-10" db="EMBL/GenBank/DDBJ databases">
        <title>Ladona fulva Genome sequencing and assembly.</title>
        <authorList>
            <person name="Murali S."/>
            <person name="Richards S."/>
            <person name="Bandaranaike D."/>
            <person name="Bellair M."/>
            <person name="Blankenburg K."/>
            <person name="Chao H."/>
            <person name="Dinh H."/>
            <person name="Doddapaneni H."/>
            <person name="Dugan-Rocha S."/>
            <person name="Elkadiri S."/>
            <person name="Gnanaolivu R."/>
            <person name="Hernandez B."/>
            <person name="Skinner E."/>
            <person name="Javaid M."/>
            <person name="Lee S."/>
            <person name="Li M."/>
            <person name="Ming W."/>
            <person name="Munidasa M."/>
            <person name="Muniz J."/>
            <person name="Nguyen L."/>
            <person name="Hughes D."/>
            <person name="Osuji N."/>
            <person name="Pu L.-L."/>
            <person name="Puazo M."/>
            <person name="Qu C."/>
            <person name="Quiroz J."/>
            <person name="Raj R."/>
            <person name="Weissenberger G."/>
            <person name="Xin Y."/>
            <person name="Zou X."/>
            <person name="Han Y."/>
            <person name="Worley K."/>
            <person name="Muzny D."/>
            <person name="Gibbs R."/>
        </authorList>
    </citation>
    <scope>NUCLEOTIDE SEQUENCE</scope>
    <source>
        <strain evidence="1">Sampled in the wild</strain>
    </source>
</reference>
<gene>
    <name evidence="1" type="ORF">J437_LFUL008988</name>
</gene>
<dbReference type="AlphaFoldDB" id="A0A8K0P045"/>
<dbReference type="EMBL" id="KZ308376">
    <property type="protein sequence ID" value="KAG8228531.1"/>
    <property type="molecule type" value="Genomic_DNA"/>
</dbReference>
<sequence length="206" mass="23075">MYDLNASSIVSGDASTANIAKVSMPASKRALAHCPSIIGKRIKSQSSLLMPNCKRFITCFGALIFKDPLMALTMNLSSTPTNSPTRCMLGESNCHMFSMRNQSRVFQSLLSTEGIQSSNMPLSRFSRKMLLLKSSSIYKRDMKKRLYVERSNLREFFQLHSYVTENTKNRLAQNNVMIAVIPGGLTSILQPLDISLNKPFKLFIHA</sequence>
<keyword evidence="2" id="KW-1185">Reference proteome</keyword>
<evidence type="ECO:0000313" key="1">
    <source>
        <dbReference type="EMBL" id="KAG8228531.1"/>
    </source>
</evidence>
<dbReference type="OrthoDB" id="8058166at2759"/>
<comment type="caution">
    <text evidence="1">The sequence shown here is derived from an EMBL/GenBank/DDBJ whole genome shotgun (WGS) entry which is preliminary data.</text>
</comment>
<reference evidence="1" key="1">
    <citation type="submission" date="2013-04" db="EMBL/GenBank/DDBJ databases">
        <authorList>
            <person name="Qu J."/>
            <person name="Murali S.C."/>
            <person name="Bandaranaike D."/>
            <person name="Bellair M."/>
            <person name="Blankenburg K."/>
            <person name="Chao H."/>
            <person name="Dinh H."/>
            <person name="Doddapaneni H."/>
            <person name="Downs B."/>
            <person name="Dugan-Rocha S."/>
            <person name="Elkadiri S."/>
            <person name="Gnanaolivu R.D."/>
            <person name="Hernandez B."/>
            <person name="Javaid M."/>
            <person name="Jayaseelan J.C."/>
            <person name="Lee S."/>
            <person name="Li M."/>
            <person name="Ming W."/>
            <person name="Munidasa M."/>
            <person name="Muniz J."/>
            <person name="Nguyen L."/>
            <person name="Ongeri F."/>
            <person name="Osuji N."/>
            <person name="Pu L.-L."/>
            <person name="Puazo M."/>
            <person name="Qu C."/>
            <person name="Quiroz J."/>
            <person name="Raj R."/>
            <person name="Weissenberger G."/>
            <person name="Xin Y."/>
            <person name="Zou X."/>
            <person name="Han Y."/>
            <person name="Richards S."/>
            <person name="Worley K."/>
            <person name="Muzny D."/>
            <person name="Gibbs R."/>
        </authorList>
    </citation>
    <scope>NUCLEOTIDE SEQUENCE</scope>
    <source>
        <strain evidence="1">Sampled in the wild</strain>
    </source>
</reference>
<dbReference type="Proteomes" id="UP000792457">
    <property type="component" value="Unassembled WGS sequence"/>
</dbReference>
<evidence type="ECO:0000313" key="2">
    <source>
        <dbReference type="Proteomes" id="UP000792457"/>
    </source>
</evidence>
<organism evidence="1 2">
    <name type="scientific">Ladona fulva</name>
    <name type="common">Scarce chaser dragonfly</name>
    <name type="synonym">Libellula fulva</name>
    <dbReference type="NCBI Taxonomy" id="123851"/>
    <lineage>
        <taxon>Eukaryota</taxon>
        <taxon>Metazoa</taxon>
        <taxon>Ecdysozoa</taxon>
        <taxon>Arthropoda</taxon>
        <taxon>Hexapoda</taxon>
        <taxon>Insecta</taxon>
        <taxon>Pterygota</taxon>
        <taxon>Palaeoptera</taxon>
        <taxon>Odonata</taxon>
        <taxon>Epiprocta</taxon>
        <taxon>Anisoptera</taxon>
        <taxon>Libelluloidea</taxon>
        <taxon>Libellulidae</taxon>
        <taxon>Ladona</taxon>
    </lineage>
</organism>
<name>A0A8K0P045_LADFU</name>
<protein>
    <submittedName>
        <fullName evidence="1">Uncharacterized protein</fullName>
    </submittedName>
</protein>
<proteinExistence type="predicted"/>
<accession>A0A8K0P045</accession>